<dbReference type="Proteomes" id="UP000075683">
    <property type="component" value="Unassembled WGS sequence"/>
</dbReference>
<accession>A0A150LT99</accession>
<dbReference type="AlphaFoldDB" id="A0A150LT99"/>
<dbReference type="RefSeq" id="WP_235597192.1">
    <property type="nucleotide sequence ID" value="NZ_LQYT01000072.1"/>
</dbReference>
<sequence>MERKRLNIKKINVIMASVVLLFFNSLQPNGFVNAAGILDQTEDSYLKNGGFETDFWEDHSW</sequence>
<evidence type="ECO:0000313" key="1">
    <source>
        <dbReference type="EMBL" id="KYD15152.1"/>
    </source>
</evidence>
<comment type="caution">
    <text evidence="1">The sequence shown here is derived from an EMBL/GenBank/DDBJ whole genome shotgun (WGS) entry which is preliminary data.</text>
</comment>
<organism evidence="1 2">
    <name type="scientific">Caldibacillus debilis</name>
    <dbReference type="NCBI Taxonomy" id="301148"/>
    <lineage>
        <taxon>Bacteria</taxon>
        <taxon>Bacillati</taxon>
        <taxon>Bacillota</taxon>
        <taxon>Bacilli</taxon>
        <taxon>Bacillales</taxon>
        <taxon>Bacillaceae</taxon>
        <taxon>Caldibacillus</taxon>
    </lineage>
</organism>
<reference evidence="1 2" key="1">
    <citation type="submission" date="2016-01" db="EMBL/GenBank/DDBJ databases">
        <title>Draft Genome Sequences of Seven Thermophilic Sporeformers Isolated from Foods.</title>
        <authorList>
            <person name="Berendsen E.M."/>
            <person name="Wells-Bennik M.H."/>
            <person name="Krawcyk A.O."/>
            <person name="De Jong A."/>
            <person name="Holsappel S."/>
            <person name="Eijlander R.T."/>
            <person name="Kuipers O.P."/>
        </authorList>
    </citation>
    <scope>NUCLEOTIDE SEQUENCE [LARGE SCALE GENOMIC DNA]</scope>
    <source>
        <strain evidence="1 2">B4135</strain>
    </source>
</reference>
<proteinExistence type="predicted"/>
<dbReference type="STRING" id="301148.B4135_2720"/>
<name>A0A150LT99_9BACI</name>
<evidence type="ECO:0000313" key="2">
    <source>
        <dbReference type="Proteomes" id="UP000075683"/>
    </source>
</evidence>
<dbReference type="EMBL" id="LQYT01000072">
    <property type="protein sequence ID" value="KYD15152.1"/>
    <property type="molecule type" value="Genomic_DNA"/>
</dbReference>
<protein>
    <submittedName>
        <fullName evidence="1">Uncharacterized protein</fullName>
    </submittedName>
</protein>
<gene>
    <name evidence="1" type="ORF">B4135_2720</name>
</gene>